<dbReference type="InterPro" id="IPR037523">
    <property type="entry name" value="VOC_core"/>
</dbReference>
<protein>
    <submittedName>
        <fullName evidence="3">VOC family protein</fullName>
    </submittedName>
</protein>
<reference evidence="3" key="1">
    <citation type="submission" date="2019-11" db="EMBL/GenBank/DDBJ databases">
        <title>Genomic insights into an expanded diversity of filamentous marine cyanobacteria reveals the extraordinary biosynthetic potential of Moorea and Okeania.</title>
        <authorList>
            <person name="Ferreira Leao T."/>
            <person name="Wang M."/>
            <person name="Moss N."/>
            <person name="Da Silva R."/>
            <person name="Sanders J."/>
            <person name="Nurk S."/>
            <person name="Gurevich A."/>
            <person name="Humphrey G."/>
            <person name="Reher R."/>
            <person name="Zhu Q."/>
            <person name="Belda-Ferre P."/>
            <person name="Glukhov E."/>
            <person name="Rex R."/>
            <person name="Dorrestein P.C."/>
            <person name="Knight R."/>
            <person name="Pevzner P."/>
            <person name="Gerwick W.H."/>
            <person name="Gerwick L."/>
        </authorList>
    </citation>
    <scope>NUCLEOTIDE SEQUENCE</scope>
    <source>
        <strain evidence="3">SIO1C4</strain>
    </source>
</reference>
<dbReference type="EMBL" id="JAAHFQ010000841">
    <property type="protein sequence ID" value="NER31507.1"/>
    <property type="molecule type" value="Genomic_DNA"/>
</dbReference>
<dbReference type="CDD" id="cd06587">
    <property type="entry name" value="VOC"/>
    <property type="match status" value="1"/>
</dbReference>
<keyword evidence="1" id="KW-1133">Transmembrane helix</keyword>
<feature type="transmembrane region" description="Helical" evidence="1">
    <location>
        <begin position="21"/>
        <end position="41"/>
    </location>
</feature>
<name>A0A6B3NIC9_9CYAN</name>
<sequence>MLANTNIESTGLNLEKAYRKVMKAVIVLFSVTFVLLVFPWLTSTASAGPGGTSVKGWVTRFDVVDVKKSVAWYEDVLGMKLSLDALPYYGQVSYPEYPDTQIGLNSNASPASGKATATIVVNDINVARDSIVSAGVDVEPICSAGPDVVLAFFCDPDGNNLALRQDGITITPPLPYCGAPKCNNCAS</sequence>
<keyword evidence="1" id="KW-0812">Transmembrane</keyword>
<feature type="domain" description="VOC" evidence="2">
    <location>
        <begin position="54"/>
        <end position="166"/>
    </location>
</feature>
<evidence type="ECO:0000256" key="1">
    <source>
        <dbReference type="SAM" id="Phobius"/>
    </source>
</evidence>
<evidence type="ECO:0000313" key="3">
    <source>
        <dbReference type="EMBL" id="NER31507.1"/>
    </source>
</evidence>
<organism evidence="3">
    <name type="scientific">Symploca sp. SIO1C4</name>
    <dbReference type="NCBI Taxonomy" id="2607765"/>
    <lineage>
        <taxon>Bacteria</taxon>
        <taxon>Bacillati</taxon>
        <taxon>Cyanobacteriota</taxon>
        <taxon>Cyanophyceae</taxon>
        <taxon>Coleofasciculales</taxon>
        <taxon>Coleofasciculaceae</taxon>
        <taxon>Symploca</taxon>
    </lineage>
</organism>
<dbReference type="InterPro" id="IPR004360">
    <property type="entry name" value="Glyas_Fos-R_dOase_dom"/>
</dbReference>
<evidence type="ECO:0000259" key="2">
    <source>
        <dbReference type="PROSITE" id="PS51819"/>
    </source>
</evidence>
<dbReference type="InterPro" id="IPR029068">
    <property type="entry name" value="Glyas_Bleomycin-R_OHBP_Dase"/>
</dbReference>
<keyword evidence="1" id="KW-0472">Membrane</keyword>
<dbReference type="SUPFAM" id="SSF54593">
    <property type="entry name" value="Glyoxalase/Bleomycin resistance protein/Dihydroxybiphenyl dioxygenase"/>
    <property type="match status" value="1"/>
</dbReference>
<dbReference type="Gene3D" id="3.10.180.10">
    <property type="entry name" value="2,3-Dihydroxybiphenyl 1,2-Dioxygenase, domain 1"/>
    <property type="match status" value="1"/>
</dbReference>
<comment type="caution">
    <text evidence="3">The sequence shown here is derived from an EMBL/GenBank/DDBJ whole genome shotgun (WGS) entry which is preliminary data.</text>
</comment>
<dbReference type="PROSITE" id="PS51819">
    <property type="entry name" value="VOC"/>
    <property type="match status" value="1"/>
</dbReference>
<dbReference type="AlphaFoldDB" id="A0A6B3NIC9"/>
<accession>A0A6B3NIC9</accession>
<dbReference type="Pfam" id="PF00903">
    <property type="entry name" value="Glyoxalase"/>
    <property type="match status" value="1"/>
</dbReference>
<proteinExistence type="predicted"/>
<gene>
    <name evidence="3" type="ORF">F6J89_28795</name>
</gene>